<dbReference type="InterPro" id="IPR036864">
    <property type="entry name" value="Zn2-C6_fun-type_DNA-bd_sf"/>
</dbReference>
<dbReference type="Pfam" id="PF00172">
    <property type="entry name" value="Zn_clus"/>
    <property type="match status" value="1"/>
</dbReference>
<evidence type="ECO:0000256" key="1">
    <source>
        <dbReference type="ARBA" id="ARBA00023242"/>
    </source>
</evidence>
<reference evidence="5" key="1">
    <citation type="submission" date="2020-01" db="EMBL/GenBank/DDBJ databases">
        <authorList>
            <consortium name="DOE Joint Genome Institute"/>
            <person name="Haridas S."/>
            <person name="Albert R."/>
            <person name="Binder M."/>
            <person name="Bloem J."/>
            <person name="Labutti K."/>
            <person name="Salamov A."/>
            <person name="Andreopoulos B."/>
            <person name="Baker S.E."/>
            <person name="Barry K."/>
            <person name="Bills G."/>
            <person name="Bluhm B.H."/>
            <person name="Cannon C."/>
            <person name="Castanera R."/>
            <person name="Culley D.E."/>
            <person name="Daum C."/>
            <person name="Ezra D."/>
            <person name="Gonzalez J.B."/>
            <person name="Henrissat B."/>
            <person name="Kuo A."/>
            <person name="Liang C."/>
            <person name="Lipzen A."/>
            <person name="Lutzoni F."/>
            <person name="Magnuson J."/>
            <person name="Mondo S."/>
            <person name="Nolan M."/>
            <person name="Ohm R."/>
            <person name="Pangilinan J."/>
            <person name="Park H.-J."/>
            <person name="Ramirez L."/>
            <person name="Alfaro M."/>
            <person name="Sun H."/>
            <person name="Tritt A."/>
            <person name="Yoshinaga Y."/>
            <person name="Zwiers L.-H."/>
            <person name="Turgeon B.G."/>
            <person name="Goodwin S.B."/>
            <person name="Spatafora J.W."/>
            <person name="Crous P.W."/>
            <person name="Grigoriev I.V."/>
        </authorList>
    </citation>
    <scope>NUCLEOTIDE SEQUENCE</scope>
    <source>
        <strain evidence="5">IPT5</strain>
    </source>
</reference>
<dbReference type="CDD" id="cd00067">
    <property type="entry name" value="GAL4"/>
    <property type="match status" value="1"/>
</dbReference>
<evidence type="ECO:0000256" key="3">
    <source>
        <dbReference type="SAM" id="Phobius"/>
    </source>
</evidence>
<protein>
    <recommendedName>
        <fullName evidence="4">Zn(2)-C6 fungal-type domain-containing protein</fullName>
    </recommendedName>
</protein>
<feature type="transmembrane region" description="Helical" evidence="3">
    <location>
        <begin position="385"/>
        <end position="405"/>
    </location>
</feature>
<keyword evidence="6" id="KW-1185">Reference proteome</keyword>
<keyword evidence="3" id="KW-1133">Transmembrane helix</keyword>
<feature type="region of interest" description="Disordered" evidence="2">
    <location>
        <begin position="37"/>
        <end position="116"/>
    </location>
</feature>
<evidence type="ECO:0000259" key="4">
    <source>
        <dbReference type="PROSITE" id="PS50048"/>
    </source>
</evidence>
<dbReference type="PROSITE" id="PS50048">
    <property type="entry name" value="ZN2_CY6_FUNGAL_2"/>
    <property type="match status" value="1"/>
</dbReference>
<feature type="domain" description="Zn(2)-C6 fungal-type" evidence="4">
    <location>
        <begin position="12"/>
        <end position="41"/>
    </location>
</feature>
<dbReference type="PANTHER" id="PTHR47784:SF5">
    <property type="entry name" value="STEROL UPTAKE CONTROL PROTEIN 2"/>
    <property type="match status" value="1"/>
</dbReference>
<dbReference type="SMART" id="SM00066">
    <property type="entry name" value="GAL4"/>
    <property type="match status" value="1"/>
</dbReference>
<gene>
    <name evidence="5" type="ORF">T440DRAFT_394583</name>
</gene>
<keyword evidence="3" id="KW-0812">Transmembrane</keyword>
<dbReference type="AlphaFoldDB" id="A0A6A7B9Y7"/>
<proteinExistence type="predicted"/>
<dbReference type="EMBL" id="MU006302">
    <property type="protein sequence ID" value="KAF2851537.1"/>
    <property type="molecule type" value="Genomic_DNA"/>
</dbReference>
<dbReference type="SUPFAM" id="SSF57701">
    <property type="entry name" value="Zn2/Cys6 DNA-binding domain"/>
    <property type="match status" value="1"/>
</dbReference>
<feature type="compositionally biased region" description="Polar residues" evidence="2">
    <location>
        <begin position="74"/>
        <end position="84"/>
    </location>
</feature>
<dbReference type="InterPro" id="IPR053157">
    <property type="entry name" value="Sterol_Uptake_Regulator"/>
</dbReference>
<dbReference type="Gene3D" id="4.10.240.10">
    <property type="entry name" value="Zn(2)-C6 fungal-type DNA-binding domain"/>
    <property type="match status" value="1"/>
</dbReference>
<sequence length="437" mass="48644">MPRLGHKKSRLGCRQCKARHVKCDELKPCSNCARHKVPCSLTNPDSQPSTDGSSGGRSAPTRPKQPATDDTVGKKSSTTSSPSFQIDYVLNPPTVSPGQGTSTSAASGDSSPASQPDQFPFLSRFLHRPEVIEADIWVLDLELMHHWSTEAYDGLSMRDDMRHAWRVEAPKHAVTHTFLMHELLAFSALHKVYQNLDQGPCYYACGIHHQDMAIRGIREKLHSVRPSEAAAILATSTLLTLTVFASTGFEAGCPLAVGSNSAVDDILNIFNLMQGMGNVLTIAHQFVMDSFLAPMLCDPQEDIPAQPLLQEIEQQLPALITFVEDKRDLDASERTAYLEAIANFRPALAIASPLKADNRELRFLFNWSLHLKPTFLTYTRQQRSGALVVLGYYATMFFAAEQYWYLRGWGDRLMRTCCNGVDESWAPAIQWPMSFLK</sequence>
<feature type="compositionally biased region" description="Polar residues" evidence="2">
    <location>
        <begin position="40"/>
        <end position="52"/>
    </location>
</feature>
<accession>A0A6A7B9Y7</accession>
<keyword evidence="1" id="KW-0539">Nucleus</keyword>
<dbReference type="GO" id="GO:0008270">
    <property type="term" value="F:zinc ion binding"/>
    <property type="evidence" value="ECO:0007669"/>
    <property type="project" value="InterPro"/>
</dbReference>
<dbReference type="OrthoDB" id="3546279at2759"/>
<dbReference type="PANTHER" id="PTHR47784">
    <property type="entry name" value="STEROL UPTAKE CONTROL PROTEIN 2"/>
    <property type="match status" value="1"/>
</dbReference>
<keyword evidence="3" id="KW-0472">Membrane</keyword>
<name>A0A6A7B9Y7_9PLEO</name>
<evidence type="ECO:0000256" key="2">
    <source>
        <dbReference type="SAM" id="MobiDB-lite"/>
    </source>
</evidence>
<dbReference type="PROSITE" id="PS00463">
    <property type="entry name" value="ZN2_CY6_FUNGAL_1"/>
    <property type="match status" value="1"/>
</dbReference>
<feature type="compositionally biased region" description="Low complexity" evidence="2">
    <location>
        <begin position="96"/>
        <end position="116"/>
    </location>
</feature>
<evidence type="ECO:0000313" key="5">
    <source>
        <dbReference type="EMBL" id="KAF2851537.1"/>
    </source>
</evidence>
<dbReference type="Proteomes" id="UP000799423">
    <property type="component" value="Unassembled WGS sequence"/>
</dbReference>
<dbReference type="GO" id="GO:0001228">
    <property type="term" value="F:DNA-binding transcription activator activity, RNA polymerase II-specific"/>
    <property type="evidence" value="ECO:0007669"/>
    <property type="project" value="TreeGrafter"/>
</dbReference>
<organism evidence="5 6">
    <name type="scientific">Plenodomus tracheiphilus IPT5</name>
    <dbReference type="NCBI Taxonomy" id="1408161"/>
    <lineage>
        <taxon>Eukaryota</taxon>
        <taxon>Fungi</taxon>
        <taxon>Dikarya</taxon>
        <taxon>Ascomycota</taxon>
        <taxon>Pezizomycotina</taxon>
        <taxon>Dothideomycetes</taxon>
        <taxon>Pleosporomycetidae</taxon>
        <taxon>Pleosporales</taxon>
        <taxon>Pleosporineae</taxon>
        <taxon>Leptosphaeriaceae</taxon>
        <taxon>Plenodomus</taxon>
    </lineage>
</organism>
<evidence type="ECO:0000313" key="6">
    <source>
        <dbReference type="Proteomes" id="UP000799423"/>
    </source>
</evidence>
<dbReference type="InterPro" id="IPR001138">
    <property type="entry name" value="Zn2Cys6_DnaBD"/>
</dbReference>